<evidence type="ECO:0000313" key="4">
    <source>
        <dbReference type="Proteomes" id="UP000265619"/>
    </source>
</evidence>
<feature type="compositionally biased region" description="Pro residues" evidence="1">
    <location>
        <begin position="7"/>
        <end position="17"/>
    </location>
</feature>
<organism evidence="3 4">
    <name type="scientific">Acidovorax cavernicola</name>
    <dbReference type="NCBI Taxonomy" id="1675792"/>
    <lineage>
        <taxon>Bacteria</taxon>
        <taxon>Pseudomonadati</taxon>
        <taxon>Pseudomonadota</taxon>
        <taxon>Betaproteobacteria</taxon>
        <taxon>Burkholderiales</taxon>
        <taxon>Comamonadaceae</taxon>
        <taxon>Acidovorax</taxon>
    </lineage>
</organism>
<sequence length="523" mass="58695">MADHVDAPPPDEAPPPDNVVQAKFGEAKAKGAAKKPPRPPAGDASAPSAGQGGKRSKGDDKPPPRPIDWGQYNTLIEKFALIYGTDTVWDGSKRLIMKISNMAHAHGSDMVRMWKASEKRRTVMPSDVVFDPTNTCDPERCINLYDGFAMEPVKASPAEVDVMLELLRHLCGNCATGDQTIDAVMHWVLCWIALPLQQPGAKPRSALVFHGPQGTGKNLFFDAIRAIYGKYGVMVGQTQLEDKFNDWLSAKLMVIGNEVVTRQELYHNKNILKWVITEELIPIRPMQQVTRWESNHANVVFLSNESQPLVLEDNDRRYLVVYTPSAEDGDLYKRVAAFLADDGAAKFLYFLQHYDVGDFGEHTKPLMTAAKADLIELGMRPAERFMSEWLQGMLPLPMQVCSAEQLYRAFRRWCDQAGERYPPARATFTKNAERWILERVERNAQGERLAPRLTYKVVQLKDTLKTNGRTAARCWLPRGTGPRDGVTEGEWAAGCVESFEKSLNRFFYANREARDDAPVTPDA</sequence>
<dbReference type="InterPro" id="IPR045455">
    <property type="entry name" value="NrS-1_pol-like_helicase"/>
</dbReference>
<dbReference type="InterPro" id="IPR027417">
    <property type="entry name" value="P-loop_NTPase"/>
</dbReference>
<dbReference type="RefSeq" id="WP_119557658.1">
    <property type="nucleotide sequence ID" value="NZ_QXMN01000051.1"/>
</dbReference>
<dbReference type="EMBL" id="QXMN01000051">
    <property type="protein sequence ID" value="RIX74459.1"/>
    <property type="molecule type" value="Genomic_DNA"/>
</dbReference>
<dbReference type="AlphaFoldDB" id="A0A9X8CZW5"/>
<name>A0A9X8CZW5_9BURK</name>
<evidence type="ECO:0000313" key="3">
    <source>
        <dbReference type="EMBL" id="RIX74459.1"/>
    </source>
</evidence>
<feature type="region of interest" description="Disordered" evidence="1">
    <location>
        <begin position="1"/>
        <end position="69"/>
    </location>
</feature>
<keyword evidence="4" id="KW-1185">Reference proteome</keyword>
<feature type="domain" description="NrS-1 polymerase-like helicase" evidence="2">
    <location>
        <begin position="209"/>
        <end position="317"/>
    </location>
</feature>
<keyword evidence="3" id="KW-0131">Cell cycle</keyword>
<protein>
    <submittedName>
        <fullName evidence="3">Cell division protein FtsK</fullName>
    </submittedName>
</protein>
<dbReference type="Proteomes" id="UP000265619">
    <property type="component" value="Unassembled WGS sequence"/>
</dbReference>
<dbReference type="OrthoDB" id="110640at2"/>
<dbReference type="Gene3D" id="3.40.50.300">
    <property type="entry name" value="P-loop containing nucleotide triphosphate hydrolases"/>
    <property type="match status" value="1"/>
</dbReference>
<comment type="caution">
    <text evidence="3">The sequence shown here is derived from an EMBL/GenBank/DDBJ whole genome shotgun (WGS) entry which is preliminary data.</text>
</comment>
<dbReference type="GO" id="GO:0051301">
    <property type="term" value="P:cell division"/>
    <property type="evidence" value="ECO:0007669"/>
    <property type="project" value="UniProtKB-KW"/>
</dbReference>
<proteinExistence type="predicted"/>
<reference evidence="3 4" key="1">
    <citation type="submission" date="2018-09" db="EMBL/GenBank/DDBJ databases">
        <title>Acidovorax cavernicola nov. sp. isolated from Gruta de las Maravillas (Aracena, Spain).</title>
        <authorList>
            <person name="Jurado V."/>
            <person name="Gutierrez-Patricio S."/>
            <person name="Gonzalez-Pimentel J.L."/>
            <person name="Miller A.Z."/>
            <person name="Laiz L."/>
            <person name="Saiz-Jimenez C."/>
        </authorList>
    </citation>
    <scope>NUCLEOTIDE SEQUENCE [LARGE SCALE GENOMIC DNA]</scope>
    <source>
        <strain evidence="3 4">1011MAR4D40.2</strain>
    </source>
</reference>
<dbReference type="Pfam" id="PF19263">
    <property type="entry name" value="DUF5906"/>
    <property type="match status" value="1"/>
</dbReference>
<evidence type="ECO:0000259" key="2">
    <source>
        <dbReference type="Pfam" id="PF19263"/>
    </source>
</evidence>
<evidence type="ECO:0000256" key="1">
    <source>
        <dbReference type="SAM" id="MobiDB-lite"/>
    </source>
</evidence>
<accession>A0A9X8CZW5</accession>
<keyword evidence="3" id="KW-0132">Cell division</keyword>
<gene>
    <name evidence="3" type="ORF">D3H34_27390</name>
</gene>